<dbReference type="GO" id="GO:0015074">
    <property type="term" value="P:DNA integration"/>
    <property type="evidence" value="ECO:0007669"/>
    <property type="project" value="InterPro"/>
</dbReference>
<protein>
    <submittedName>
        <fullName evidence="9">Retrovirus-related Pol polyprotein from transposon TNT 1-94</fullName>
    </submittedName>
</protein>
<evidence type="ECO:0000256" key="4">
    <source>
        <dbReference type="ARBA" id="ARBA00022801"/>
    </source>
</evidence>
<dbReference type="GO" id="GO:0004190">
    <property type="term" value="F:aspartic-type endopeptidase activity"/>
    <property type="evidence" value="ECO:0007669"/>
    <property type="project" value="UniProtKB-KW"/>
</dbReference>
<dbReference type="InterPro" id="IPR054722">
    <property type="entry name" value="PolX-like_BBD"/>
</dbReference>
<gene>
    <name evidence="9" type="primary">POLX_1909</name>
    <name evidence="9" type="ORF">CK203_037115</name>
</gene>
<dbReference type="GO" id="GO:0008270">
    <property type="term" value="F:zinc ion binding"/>
    <property type="evidence" value="ECO:0007669"/>
    <property type="project" value="UniProtKB-KW"/>
</dbReference>
<evidence type="ECO:0000256" key="3">
    <source>
        <dbReference type="ARBA" id="ARBA00022750"/>
    </source>
</evidence>
<evidence type="ECO:0000256" key="2">
    <source>
        <dbReference type="ARBA" id="ARBA00022723"/>
    </source>
</evidence>
<dbReference type="Proteomes" id="UP000288805">
    <property type="component" value="Unassembled WGS sequence"/>
</dbReference>
<evidence type="ECO:0000256" key="5">
    <source>
        <dbReference type="PROSITE-ProRule" id="PRU00047"/>
    </source>
</evidence>
<evidence type="ECO:0000259" key="8">
    <source>
        <dbReference type="PROSITE" id="PS50994"/>
    </source>
</evidence>
<dbReference type="InterPro" id="IPR013103">
    <property type="entry name" value="RVT_2"/>
</dbReference>
<keyword evidence="3" id="KW-0064">Aspartyl protease</keyword>
<feature type="domain" description="Integrase catalytic" evidence="8">
    <location>
        <begin position="506"/>
        <end position="682"/>
    </location>
</feature>
<dbReference type="Pfam" id="PF13976">
    <property type="entry name" value="gag_pre-integrs"/>
    <property type="match status" value="1"/>
</dbReference>
<keyword evidence="5" id="KW-0863">Zinc-finger</keyword>
<dbReference type="SUPFAM" id="SSF56672">
    <property type="entry name" value="DNA/RNA polymerases"/>
    <property type="match status" value="1"/>
</dbReference>
<feature type="domain" description="CCHC-type" evidence="7">
    <location>
        <begin position="278"/>
        <end position="292"/>
    </location>
</feature>
<accession>A0A438I5N6</accession>
<dbReference type="GO" id="GO:0003676">
    <property type="term" value="F:nucleic acid binding"/>
    <property type="evidence" value="ECO:0007669"/>
    <property type="project" value="InterPro"/>
</dbReference>
<dbReference type="GO" id="GO:0006508">
    <property type="term" value="P:proteolysis"/>
    <property type="evidence" value="ECO:0007669"/>
    <property type="project" value="UniProtKB-KW"/>
</dbReference>
<dbReference type="CDD" id="cd09272">
    <property type="entry name" value="RNase_HI_RT_Ty1"/>
    <property type="match status" value="1"/>
</dbReference>
<feature type="region of interest" description="Disordered" evidence="6">
    <location>
        <begin position="205"/>
        <end position="269"/>
    </location>
</feature>
<dbReference type="Pfam" id="PF00665">
    <property type="entry name" value="rve"/>
    <property type="match status" value="1"/>
</dbReference>
<evidence type="ECO:0000256" key="6">
    <source>
        <dbReference type="SAM" id="MobiDB-lite"/>
    </source>
</evidence>
<dbReference type="InterPro" id="IPR036875">
    <property type="entry name" value="Znf_CCHC_sf"/>
</dbReference>
<dbReference type="PROSITE" id="PS50994">
    <property type="entry name" value="INTEGRASE"/>
    <property type="match status" value="1"/>
</dbReference>
<feature type="region of interest" description="Disordered" evidence="6">
    <location>
        <begin position="765"/>
        <end position="803"/>
    </location>
</feature>
<evidence type="ECO:0000256" key="1">
    <source>
        <dbReference type="ARBA" id="ARBA00022670"/>
    </source>
</evidence>
<name>A0A438I5N6_VITVI</name>
<dbReference type="InterPro" id="IPR001584">
    <property type="entry name" value="Integrase_cat-core"/>
</dbReference>
<evidence type="ECO:0000313" key="10">
    <source>
        <dbReference type="Proteomes" id="UP000288805"/>
    </source>
</evidence>
<reference evidence="9 10" key="1">
    <citation type="journal article" date="2018" name="PLoS Genet.">
        <title>Population sequencing reveals clonal diversity and ancestral inbreeding in the grapevine cultivar Chardonnay.</title>
        <authorList>
            <person name="Roach M.J."/>
            <person name="Johnson D.L."/>
            <person name="Bohlmann J."/>
            <person name="van Vuuren H.J."/>
            <person name="Jones S.J."/>
            <person name="Pretorius I.S."/>
            <person name="Schmidt S.A."/>
            <person name="Borneman A.R."/>
        </authorList>
    </citation>
    <scope>NUCLEOTIDE SEQUENCE [LARGE SCALE GENOMIC DNA]</scope>
    <source>
        <strain evidence="10">cv. Chardonnay</strain>
        <tissue evidence="9">Leaf</tissue>
    </source>
</reference>
<keyword evidence="4" id="KW-0378">Hydrolase</keyword>
<dbReference type="PANTHER" id="PTHR42648">
    <property type="entry name" value="TRANSPOSASE, PUTATIVE-RELATED"/>
    <property type="match status" value="1"/>
</dbReference>
<dbReference type="InterPro" id="IPR012337">
    <property type="entry name" value="RNaseH-like_sf"/>
</dbReference>
<dbReference type="InterPro" id="IPR057670">
    <property type="entry name" value="SH3_retrovirus"/>
</dbReference>
<feature type="compositionally biased region" description="Low complexity" evidence="6">
    <location>
        <begin position="782"/>
        <end position="802"/>
    </location>
</feature>
<feature type="compositionally biased region" description="Basic and acidic residues" evidence="6">
    <location>
        <begin position="236"/>
        <end position="253"/>
    </location>
</feature>
<dbReference type="PANTHER" id="PTHR42648:SF18">
    <property type="entry name" value="RETROTRANSPOSON, UNCLASSIFIED-LIKE PROTEIN"/>
    <property type="match status" value="1"/>
</dbReference>
<dbReference type="InterPro" id="IPR001878">
    <property type="entry name" value="Znf_CCHC"/>
</dbReference>
<dbReference type="Pfam" id="PF14223">
    <property type="entry name" value="Retrotran_gag_2"/>
    <property type="match status" value="1"/>
</dbReference>
<comment type="caution">
    <text evidence="9">The sequence shown here is derived from an EMBL/GenBank/DDBJ whole genome shotgun (WGS) entry which is preliminary data.</text>
</comment>
<dbReference type="InterPro" id="IPR039537">
    <property type="entry name" value="Retrotran_Ty1/copia-like"/>
</dbReference>
<dbReference type="Pfam" id="PF07727">
    <property type="entry name" value="RVT_2"/>
    <property type="match status" value="1"/>
</dbReference>
<dbReference type="InterPro" id="IPR036397">
    <property type="entry name" value="RNaseH_sf"/>
</dbReference>
<organism evidence="9 10">
    <name type="scientific">Vitis vinifera</name>
    <name type="common">Grape</name>
    <dbReference type="NCBI Taxonomy" id="29760"/>
    <lineage>
        <taxon>Eukaryota</taxon>
        <taxon>Viridiplantae</taxon>
        <taxon>Streptophyta</taxon>
        <taxon>Embryophyta</taxon>
        <taxon>Tracheophyta</taxon>
        <taxon>Spermatophyta</taxon>
        <taxon>Magnoliopsida</taxon>
        <taxon>eudicotyledons</taxon>
        <taxon>Gunneridae</taxon>
        <taxon>Pentapetalae</taxon>
        <taxon>rosids</taxon>
        <taxon>Vitales</taxon>
        <taxon>Vitaceae</taxon>
        <taxon>Viteae</taxon>
        <taxon>Vitis</taxon>
    </lineage>
</organism>
<proteinExistence type="predicted"/>
<evidence type="ECO:0000259" key="7">
    <source>
        <dbReference type="PROSITE" id="PS50158"/>
    </source>
</evidence>
<sequence>MASETFVQPAIPRFDGHYDHWNMLMENFLRSKEYWHVVSEGITEPTDNATMTQAQRTELDGQRLKDLKAKNYLFQAIDRSILETILCKDTSKHIWDSMKKKYQGSARAKRQQLQALHTEFETLRMRSGESVTDYFSRTMAIVNKMRIHGDKTEDVTIVEKILRSMTPAFNFVVCSIEESHDIDELSIDELQSSLLVHERKFNQQEKEEQALKASTENHLATRGDRGRGRSRGRGRGNYDRGNQHQHQRQDNRFQGRGQGGNYSTTYKSRSTDKSNVECYRCHRYGHYKSECRTNMNKQGGERTNFAEKEEEVSLLMACHANQGTHPNLWYIDTGCSNHMCGDKSAFSDLDETFRNSVTFGDNSKVSVMGKGSVRIHSKEKSDQIISNVFFVPDLKTNLLSVGQLQEKGYEIFIKDGVCRIQDEKLGLIAQVNMTTNRMFPLYLDNTTQNCFSTKLMDEGWLWHFRYGHLNFGGLKTLQQKNMVTGLPPIQTPSQICEECVVGKQHRYQFPKGKSWRANKVLELVHSDICGPINPTSNGGKHYFITFIDDYSRKTWVYFLQEKSEAFSTFKSFKMLVEKEAGKPIKIFCSDRGGEYTSQEFVNFCENHGIQKQLTAAYSPQQNGVSERKNRTILNMVRTILSKGHIPRSFWPEAVIWSIHILNRSPTVVVQNVTPEEAWNGRKPSVNHFRIFGCIAYAHIPDQKRKKLDDKGEKCIFLGVSEMSKAYKLYNPITKKIVISRDIIFDEGSFWKWDDNTIKQQIQADFDGENEEERQQPLQQQIPAAEIPPNEAPTTAEASPTTPEFDEQVEAAVGSSSHRVRKRPAWMSDYEVTGIDQSEDPLTHFALFSDCDPTTFESAVKESKWRKAMDAEIAAIERNDTWELSELPKGHKTIGVKWVYKTKLKENGEVDKYKARLVAKGYKQEFGVDYKEVFAPVARHDTIRLVIALAAQNSWPIFQLDVKSAFLHGNLEEQVFVDQPPGYIKVKNEHKVYRLKKALYGLKQAPRAWYSRIEAYFLKEGFQKCPYEHTLFVKVSNGGKMLIVCLYVDDLIFTGNDSVMFERFKKSMMVEFEMSDLGMMHYFLGIEVVQSDTGIFISQKKYVREILNRFQMKDCNPVSTPTQFGLKLNKDHGGKKVDNIIYKQIVGSLMYLTATRPDIMHSVSLISRYMENPTELHFLAAKKICRYLQGTKDFGLFYKKGKRSDLIGFTDSDYAGDQDNRRSTSGYVFMLGTGAVSWSSKKQPIVTLSTTEAEFVAATACACQAIWLRKILEELHLKQVGATTIFCDNSSTIKLSKNPVLHGRSKHIDVKYYFLRELSNDGVIDLVYCRSENQVADIFTKPLKLAAFLKLRKLLGVSTLEDSI</sequence>
<keyword evidence="1" id="KW-0645">Protease</keyword>
<dbReference type="Pfam" id="PF25597">
    <property type="entry name" value="SH3_retrovirus"/>
    <property type="match status" value="1"/>
</dbReference>
<dbReference type="PROSITE" id="PS50158">
    <property type="entry name" value="ZF_CCHC"/>
    <property type="match status" value="1"/>
</dbReference>
<dbReference type="Pfam" id="PF22936">
    <property type="entry name" value="Pol_BBD"/>
    <property type="match status" value="1"/>
</dbReference>
<evidence type="ECO:0000313" key="9">
    <source>
        <dbReference type="EMBL" id="RVW92024.1"/>
    </source>
</evidence>
<dbReference type="SUPFAM" id="SSF53098">
    <property type="entry name" value="Ribonuclease H-like"/>
    <property type="match status" value="1"/>
</dbReference>
<keyword evidence="5" id="KW-0862">Zinc</keyword>
<dbReference type="InterPro" id="IPR025724">
    <property type="entry name" value="GAG-pre-integrase_dom"/>
</dbReference>
<keyword evidence="2" id="KW-0479">Metal-binding</keyword>
<dbReference type="Gene3D" id="3.30.420.10">
    <property type="entry name" value="Ribonuclease H-like superfamily/Ribonuclease H"/>
    <property type="match status" value="1"/>
</dbReference>
<dbReference type="InterPro" id="IPR043502">
    <property type="entry name" value="DNA/RNA_pol_sf"/>
</dbReference>
<dbReference type="EMBL" id="QGNW01000140">
    <property type="protein sequence ID" value="RVW92024.1"/>
    <property type="molecule type" value="Genomic_DNA"/>
</dbReference>
<dbReference type="SUPFAM" id="SSF57756">
    <property type="entry name" value="Retrovirus zinc finger-like domains"/>
    <property type="match status" value="1"/>
</dbReference>